<comment type="function">
    <text evidence="5">Acts as a chaperone during the assembly of the 26S proteasome, specifically of the base subcomplex of the PA700/19S regulatory complex (RC). During the base subcomplex assembly is part of an intermediate PSMD9:PSMC6:PSMC3 module, also known as modulator trimer complex; PSMD9 is released during the further base assembly process.</text>
</comment>
<dbReference type="Pfam" id="PF18265">
    <property type="entry name" value="Nas2_N"/>
    <property type="match status" value="1"/>
</dbReference>
<dbReference type="InParanoid" id="H2ZLM0"/>
<reference evidence="9" key="2">
    <citation type="submission" date="2025-08" db="UniProtKB">
        <authorList>
            <consortium name="Ensembl"/>
        </authorList>
    </citation>
    <scope>IDENTIFICATION</scope>
</reference>
<evidence type="ECO:0000256" key="3">
    <source>
        <dbReference type="ARBA" id="ARBA00023186"/>
    </source>
</evidence>
<dbReference type="SUPFAM" id="SSF50156">
    <property type="entry name" value="PDZ domain-like"/>
    <property type="match status" value="1"/>
</dbReference>
<keyword evidence="10" id="KW-1185">Reference proteome</keyword>
<evidence type="ECO:0000313" key="9">
    <source>
        <dbReference type="Ensembl" id="ENSCSAVP00000018486.1"/>
    </source>
</evidence>
<dbReference type="eggNOG" id="KOG3129">
    <property type="taxonomic scope" value="Eukaryota"/>
</dbReference>
<evidence type="ECO:0000313" key="10">
    <source>
        <dbReference type="Proteomes" id="UP000007875"/>
    </source>
</evidence>
<dbReference type="Pfam" id="PF17820">
    <property type="entry name" value="PDZ_6"/>
    <property type="match status" value="1"/>
</dbReference>
<dbReference type="InterPro" id="IPR040815">
    <property type="entry name" value="Nas2_N"/>
</dbReference>
<dbReference type="FunCoup" id="H2ZLM0">
    <property type="interactions" value="575"/>
</dbReference>
<dbReference type="PANTHER" id="PTHR12651">
    <property type="entry name" value="26S PROTEASOME NON-ATPASE REGULATORY SUBUNIT 9"/>
    <property type="match status" value="1"/>
</dbReference>
<dbReference type="HOGENOM" id="CLU_073146_2_1_1"/>
<name>H2ZLM0_CIOSA</name>
<dbReference type="AlphaFoldDB" id="H2ZLM0"/>
<dbReference type="Gene3D" id="6.10.140.1710">
    <property type="match status" value="1"/>
</dbReference>
<dbReference type="InterPro" id="IPR036034">
    <property type="entry name" value="PDZ_sf"/>
</dbReference>
<dbReference type="Gene3D" id="2.30.42.10">
    <property type="match status" value="1"/>
</dbReference>
<evidence type="ECO:0000256" key="1">
    <source>
        <dbReference type="ARBA" id="ARBA00005256"/>
    </source>
</evidence>
<comment type="similarity">
    <text evidence="1">Belongs to the proteasome subunit p27 family.</text>
</comment>
<dbReference type="GO" id="GO:0070682">
    <property type="term" value="P:proteasome regulatory particle assembly"/>
    <property type="evidence" value="ECO:0007669"/>
    <property type="project" value="InterPro"/>
</dbReference>
<reference evidence="10" key="1">
    <citation type="submission" date="2003-08" db="EMBL/GenBank/DDBJ databases">
        <authorList>
            <person name="Birren B."/>
            <person name="Nusbaum C."/>
            <person name="Abebe A."/>
            <person name="Abouelleil A."/>
            <person name="Adekoya E."/>
            <person name="Ait-zahra M."/>
            <person name="Allen N."/>
            <person name="Allen T."/>
            <person name="An P."/>
            <person name="Anderson M."/>
            <person name="Anderson S."/>
            <person name="Arachchi H."/>
            <person name="Armbruster J."/>
            <person name="Bachantsang P."/>
            <person name="Baldwin J."/>
            <person name="Barry A."/>
            <person name="Bayul T."/>
            <person name="Blitshsteyn B."/>
            <person name="Bloom T."/>
            <person name="Blye J."/>
            <person name="Boguslavskiy L."/>
            <person name="Borowsky M."/>
            <person name="Boukhgalter B."/>
            <person name="Brunache A."/>
            <person name="Butler J."/>
            <person name="Calixte N."/>
            <person name="Calvo S."/>
            <person name="Camarata J."/>
            <person name="Campo K."/>
            <person name="Chang J."/>
            <person name="Cheshatsang Y."/>
            <person name="Citroen M."/>
            <person name="Collymore A."/>
            <person name="Considine T."/>
            <person name="Cook A."/>
            <person name="Cooke P."/>
            <person name="Corum B."/>
            <person name="Cuomo C."/>
            <person name="David R."/>
            <person name="Dawoe T."/>
            <person name="Degray S."/>
            <person name="Dodge S."/>
            <person name="Dooley K."/>
            <person name="Dorje P."/>
            <person name="Dorjee K."/>
            <person name="Dorris L."/>
            <person name="Duffey N."/>
            <person name="Dupes A."/>
            <person name="Elkins T."/>
            <person name="Engels R."/>
            <person name="Erickson J."/>
            <person name="Farina A."/>
            <person name="Faro S."/>
            <person name="Ferreira P."/>
            <person name="Fischer H."/>
            <person name="Fitzgerald M."/>
            <person name="Foley K."/>
            <person name="Gage D."/>
            <person name="Galagan J."/>
            <person name="Gearin G."/>
            <person name="Gnerre S."/>
            <person name="Gnirke A."/>
            <person name="Goyette A."/>
            <person name="Graham J."/>
            <person name="Grandbois E."/>
            <person name="Gyaltsen K."/>
            <person name="Hafez N."/>
            <person name="Hagopian D."/>
            <person name="Hagos B."/>
            <person name="Hall J."/>
            <person name="Hatcher B."/>
            <person name="Heller A."/>
            <person name="Higgins H."/>
            <person name="Honan T."/>
            <person name="Horn A."/>
            <person name="Houde N."/>
            <person name="Hughes L."/>
            <person name="Hulme W."/>
            <person name="Husby E."/>
            <person name="Iliev I."/>
            <person name="Jaffe D."/>
            <person name="Jones C."/>
            <person name="Kamal M."/>
            <person name="Kamat A."/>
            <person name="Kamvysselis M."/>
            <person name="Karlsson E."/>
            <person name="Kells C."/>
            <person name="Kieu A."/>
            <person name="Kisner P."/>
            <person name="Kodira C."/>
            <person name="Kulbokas E."/>
            <person name="Labutti K."/>
            <person name="Lama D."/>
            <person name="Landers T."/>
            <person name="Leger J."/>
            <person name="Levine S."/>
            <person name="Lewis D."/>
            <person name="Lewis T."/>
            <person name="Lindblad-toh K."/>
            <person name="Liu X."/>
            <person name="Lokyitsang T."/>
            <person name="Lokyitsang Y."/>
            <person name="Lucien O."/>
            <person name="Lui A."/>
            <person name="Ma L.J."/>
            <person name="Mabbitt R."/>
            <person name="Macdonald J."/>
            <person name="Maclean C."/>
            <person name="Major J."/>
            <person name="Manning J."/>
            <person name="Marabella R."/>
            <person name="Maru K."/>
            <person name="Matthews C."/>
            <person name="Mauceli E."/>
            <person name="Mccarthy M."/>
            <person name="Mcdonough S."/>
            <person name="Mcghee T."/>
            <person name="Meldrim J."/>
            <person name="Meneus L."/>
            <person name="Mesirov J."/>
            <person name="Mihalev A."/>
            <person name="Mihova T."/>
            <person name="Mikkelsen T."/>
            <person name="Mlenga V."/>
            <person name="Moru K."/>
            <person name="Mozes J."/>
            <person name="Mulrain L."/>
            <person name="Munson G."/>
            <person name="Naylor J."/>
            <person name="Newes C."/>
            <person name="Nguyen C."/>
            <person name="Nguyen N."/>
            <person name="Nguyen T."/>
            <person name="Nicol R."/>
            <person name="Nielsen C."/>
            <person name="Nizzari M."/>
            <person name="Norbu C."/>
            <person name="Norbu N."/>
            <person name="O'donnell P."/>
            <person name="Okoawo O."/>
            <person name="O'leary S."/>
            <person name="Omotosho B."/>
            <person name="O'neill K."/>
            <person name="Osman S."/>
            <person name="Parker S."/>
            <person name="Perrin D."/>
            <person name="Phunkhang P."/>
            <person name="Piqani B."/>
            <person name="Purcell S."/>
            <person name="Rachupka T."/>
            <person name="Ramasamy U."/>
            <person name="Rameau R."/>
            <person name="Ray V."/>
            <person name="Raymond C."/>
            <person name="Retta R."/>
            <person name="Richardson S."/>
            <person name="Rise C."/>
            <person name="Rodriguez J."/>
            <person name="Rogers J."/>
            <person name="Rogov P."/>
            <person name="Rutman M."/>
            <person name="Schupbach R."/>
            <person name="Seaman C."/>
            <person name="Settipalli S."/>
            <person name="Sharpe T."/>
            <person name="Sheridan J."/>
            <person name="Sherpa N."/>
            <person name="Shi J."/>
            <person name="Smirnov S."/>
            <person name="Smith C."/>
            <person name="Sougnez C."/>
            <person name="Spencer B."/>
            <person name="Stalker J."/>
            <person name="Stange-thomann N."/>
            <person name="Stavropoulos S."/>
            <person name="Stetson K."/>
            <person name="Stone C."/>
            <person name="Stone S."/>
            <person name="Stubbs M."/>
            <person name="Talamas J."/>
            <person name="Tchuinga P."/>
            <person name="Tenzing P."/>
            <person name="Tesfaye S."/>
            <person name="Theodore J."/>
            <person name="Thoulutsang Y."/>
            <person name="Topham K."/>
            <person name="Towey S."/>
            <person name="Tsamla T."/>
            <person name="Tsomo N."/>
            <person name="Vallee D."/>
            <person name="Vassiliev H."/>
            <person name="Venkataraman V."/>
            <person name="Vinson J."/>
            <person name="Vo A."/>
            <person name="Wade C."/>
            <person name="Wang S."/>
            <person name="Wangchuk T."/>
            <person name="Wangdi T."/>
            <person name="Whittaker C."/>
            <person name="Wilkinson J."/>
            <person name="Wu Y."/>
            <person name="Wyman D."/>
            <person name="Yadav S."/>
            <person name="Yang S."/>
            <person name="Yang X."/>
            <person name="Yeager S."/>
            <person name="Yee E."/>
            <person name="Young G."/>
            <person name="Zainoun J."/>
            <person name="Zembeck L."/>
            <person name="Zimmer A."/>
            <person name="Zody M."/>
            <person name="Lander E."/>
        </authorList>
    </citation>
    <scope>NUCLEOTIDE SEQUENCE [LARGE SCALE GENOMIC DNA]</scope>
</reference>
<dbReference type="GeneTree" id="ENSGT00390000004147"/>
<evidence type="ECO:0000256" key="5">
    <source>
        <dbReference type="ARBA" id="ARBA00054581"/>
    </source>
</evidence>
<evidence type="ECO:0000256" key="4">
    <source>
        <dbReference type="ARBA" id="ARBA00030007"/>
    </source>
</evidence>
<feature type="domain" description="Nas2 N-terminal" evidence="8">
    <location>
        <begin position="11"/>
        <end position="90"/>
    </location>
</feature>
<dbReference type="GO" id="GO:0005737">
    <property type="term" value="C:cytoplasm"/>
    <property type="evidence" value="ECO:0007669"/>
    <property type="project" value="TreeGrafter"/>
</dbReference>
<evidence type="ECO:0000256" key="2">
    <source>
        <dbReference type="ARBA" id="ARBA00014937"/>
    </source>
</evidence>
<organism evidence="9 10">
    <name type="scientific">Ciona savignyi</name>
    <name type="common">Pacific transparent sea squirt</name>
    <dbReference type="NCBI Taxonomy" id="51511"/>
    <lineage>
        <taxon>Eukaryota</taxon>
        <taxon>Metazoa</taxon>
        <taxon>Chordata</taxon>
        <taxon>Tunicata</taxon>
        <taxon>Ascidiacea</taxon>
        <taxon>Phlebobranchia</taxon>
        <taxon>Cionidae</taxon>
        <taxon>Ciona</taxon>
    </lineage>
</organism>
<feature type="domain" description="PDZ" evidence="7">
    <location>
        <begin position="122"/>
        <end position="173"/>
    </location>
</feature>
<keyword evidence="3" id="KW-0143">Chaperone</keyword>
<dbReference type="FunFam" id="2.30.42.10:FF:000107">
    <property type="entry name" value="26S proteasome non-ATPase regulatory subunit 9"/>
    <property type="match status" value="1"/>
</dbReference>
<protein>
    <recommendedName>
        <fullName evidence="2">26S proteasome non-ATPase regulatory subunit 9</fullName>
    </recommendedName>
    <alternativeName>
        <fullName evidence="4">26S proteasome regulatory subunit p27</fullName>
    </alternativeName>
</protein>
<dbReference type="InterPro" id="IPR041489">
    <property type="entry name" value="PDZ_6"/>
</dbReference>
<comment type="subunit">
    <text evidence="6">Interacts with PSMC3. Part of a transient complex (modulator) containing PSMD9, PSMC6 and PSMC3 formed during the assembly of the 26S proteasome.</text>
</comment>
<dbReference type="OMA" id="DWGGRGM"/>
<dbReference type="PANTHER" id="PTHR12651:SF1">
    <property type="entry name" value="26S PROTEASOME NON-ATPASE REGULATORY SUBUNIT 9"/>
    <property type="match status" value="1"/>
</dbReference>
<dbReference type="InterPro" id="IPR035269">
    <property type="entry name" value="PSMD9"/>
</dbReference>
<dbReference type="Proteomes" id="UP000007875">
    <property type="component" value="Unassembled WGS sequence"/>
</dbReference>
<dbReference type="GO" id="GO:0005634">
    <property type="term" value="C:nucleus"/>
    <property type="evidence" value="ECO:0007669"/>
    <property type="project" value="TreeGrafter"/>
</dbReference>
<dbReference type="STRING" id="51511.ENSCSAVP00000018486"/>
<proteinExistence type="inferred from homology"/>
<accession>H2ZLM0</accession>
<sequence length="198" mass="22575">LLSSVKMSSYLKDLMRKKDKIEQDIKTWYEVLESQANVGMNEPLVDSQGFPRNDIDLVQVRTARHNINCLQNDHREVMKQIEQGLEEYHSQVANHDVIETPMMSQTQNKPDLEEFATIDLISRSSPAEKSGLKIGDLLLQFGSVTKRNFTGMKDIANVVQHSVDKAVHLMVKRENRTMNISIVPKQWEGRGLLGCNIV</sequence>
<evidence type="ECO:0000259" key="7">
    <source>
        <dbReference type="Pfam" id="PF17820"/>
    </source>
</evidence>
<evidence type="ECO:0000256" key="6">
    <source>
        <dbReference type="ARBA" id="ARBA00062195"/>
    </source>
</evidence>
<evidence type="ECO:0000259" key="8">
    <source>
        <dbReference type="Pfam" id="PF18265"/>
    </source>
</evidence>
<reference evidence="9" key="3">
    <citation type="submission" date="2025-09" db="UniProtKB">
        <authorList>
            <consortium name="Ensembl"/>
        </authorList>
    </citation>
    <scope>IDENTIFICATION</scope>
</reference>
<dbReference type="Ensembl" id="ENSCSAVT00000018686.1">
    <property type="protein sequence ID" value="ENSCSAVP00000018486.1"/>
    <property type="gene ID" value="ENSCSAVG00000010853.1"/>
</dbReference>